<dbReference type="AlphaFoldDB" id="A0A0D6PC75"/>
<dbReference type="Proteomes" id="UP000032668">
    <property type="component" value="Unassembled WGS sequence"/>
</dbReference>
<evidence type="ECO:0000313" key="3">
    <source>
        <dbReference type="Proteomes" id="UP000032668"/>
    </source>
</evidence>
<accession>A0A0D6PC75</accession>
<keyword evidence="3" id="KW-1185">Reference proteome</keyword>
<feature type="transmembrane region" description="Helical" evidence="1">
    <location>
        <begin position="118"/>
        <end position="135"/>
    </location>
</feature>
<proteinExistence type="predicted"/>
<sequence>MTPTMFQFAPSAYVPLGLAFFGLGTGYLIFGPQELFGYPDKSEASEITNGWWGFWMPGMLQFLCGTYILVGLTWFNVFGTAGKATPLYAAGIETTVFGIHWLAMGLSRMRGASIVPNGYMAVAFFLVSLLGLIVFDAAGDMPVTLLFAGLMAVYFFEFFYCFDLAMPFSKKALGLVHILTGLLLMYLTFGIVLNLSLGWHVYI</sequence>
<evidence type="ECO:0000313" key="2">
    <source>
        <dbReference type="EMBL" id="GAN78803.1"/>
    </source>
</evidence>
<gene>
    <name evidence="2" type="ORF">Aam_009_006</name>
</gene>
<feature type="transmembrane region" description="Helical" evidence="1">
    <location>
        <begin position="87"/>
        <end position="106"/>
    </location>
</feature>
<dbReference type="STRING" id="1120923.SAMN02746095_01434"/>
<protein>
    <submittedName>
        <fullName evidence="2">Uncharacterized protein</fullName>
    </submittedName>
</protein>
<dbReference type="RefSeq" id="WP_241869285.1">
    <property type="nucleotide sequence ID" value="NZ_BANC01000009.1"/>
</dbReference>
<feature type="transmembrane region" description="Helical" evidence="1">
    <location>
        <begin position="141"/>
        <end position="162"/>
    </location>
</feature>
<feature type="transmembrane region" description="Helical" evidence="1">
    <location>
        <begin position="174"/>
        <end position="197"/>
    </location>
</feature>
<keyword evidence="1" id="KW-0472">Membrane</keyword>
<comment type="caution">
    <text evidence="2">The sequence shown here is derived from an EMBL/GenBank/DDBJ whole genome shotgun (WGS) entry which is preliminary data.</text>
</comment>
<feature type="transmembrane region" description="Helical" evidence="1">
    <location>
        <begin position="12"/>
        <end position="30"/>
    </location>
</feature>
<evidence type="ECO:0000256" key="1">
    <source>
        <dbReference type="SAM" id="Phobius"/>
    </source>
</evidence>
<reference evidence="2 3" key="1">
    <citation type="submission" date="2012-11" db="EMBL/GenBank/DDBJ databases">
        <title>Whole genome sequence of Acidocella aminolytica 101 = DSM 11237.</title>
        <authorList>
            <person name="Azuma Y."/>
            <person name="Higashiura N."/>
            <person name="Hirakawa H."/>
            <person name="Matsushita K."/>
        </authorList>
    </citation>
    <scope>NUCLEOTIDE SEQUENCE [LARGE SCALE GENOMIC DNA]</scope>
    <source>
        <strain evidence="3">101 / DSM 11237</strain>
    </source>
</reference>
<keyword evidence="1" id="KW-0812">Transmembrane</keyword>
<dbReference type="EMBL" id="BANC01000009">
    <property type="protein sequence ID" value="GAN78803.1"/>
    <property type="molecule type" value="Genomic_DNA"/>
</dbReference>
<feature type="transmembrane region" description="Helical" evidence="1">
    <location>
        <begin position="51"/>
        <end position="75"/>
    </location>
</feature>
<organism evidence="2 3">
    <name type="scientific">Acidocella aminolytica 101 = DSM 11237</name>
    <dbReference type="NCBI Taxonomy" id="1120923"/>
    <lineage>
        <taxon>Bacteria</taxon>
        <taxon>Pseudomonadati</taxon>
        <taxon>Pseudomonadota</taxon>
        <taxon>Alphaproteobacteria</taxon>
        <taxon>Acetobacterales</taxon>
        <taxon>Acidocellaceae</taxon>
        <taxon>Acidocella</taxon>
    </lineage>
</organism>
<keyword evidence="1" id="KW-1133">Transmembrane helix</keyword>
<name>A0A0D6PC75_9PROT</name>